<dbReference type="Gene3D" id="1.20.1250.20">
    <property type="entry name" value="MFS general substrate transporter like domains"/>
    <property type="match status" value="2"/>
</dbReference>
<dbReference type="SUPFAM" id="SSF103473">
    <property type="entry name" value="MFS general substrate transporter"/>
    <property type="match status" value="1"/>
</dbReference>
<reference evidence="8 9" key="1">
    <citation type="submission" date="2016-10" db="EMBL/GenBank/DDBJ databases">
        <authorList>
            <person name="de Groot N.N."/>
        </authorList>
    </citation>
    <scope>NUCLEOTIDE SEQUENCE [LARGE SCALE GENOMIC DNA]</scope>
    <source>
        <strain evidence="8 9">DSM 44778</strain>
    </source>
</reference>
<feature type="transmembrane region" description="Helical" evidence="6">
    <location>
        <begin position="134"/>
        <end position="159"/>
    </location>
</feature>
<evidence type="ECO:0000256" key="3">
    <source>
        <dbReference type="ARBA" id="ARBA00022692"/>
    </source>
</evidence>
<feature type="transmembrane region" description="Helical" evidence="6">
    <location>
        <begin position="76"/>
        <end position="94"/>
    </location>
</feature>
<keyword evidence="3 6" id="KW-0812">Transmembrane</keyword>
<dbReference type="RefSeq" id="WP_093229230.1">
    <property type="nucleotide sequence ID" value="NZ_FORR01000005.1"/>
</dbReference>
<dbReference type="InterPro" id="IPR011701">
    <property type="entry name" value="MFS"/>
</dbReference>
<dbReference type="CDD" id="cd17355">
    <property type="entry name" value="MFS_YcxA_like"/>
    <property type="match status" value="1"/>
</dbReference>
<feature type="transmembrane region" description="Helical" evidence="6">
    <location>
        <begin position="165"/>
        <end position="186"/>
    </location>
</feature>
<dbReference type="InterPro" id="IPR020846">
    <property type="entry name" value="MFS_dom"/>
</dbReference>
<dbReference type="EMBL" id="FORR01000005">
    <property type="protein sequence ID" value="SFJ18357.1"/>
    <property type="molecule type" value="Genomic_DNA"/>
</dbReference>
<evidence type="ECO:0000313" key="8">
    <source>
        <dbReference type="EMBL" id="SFJ18357.1"/>
    </source>
</evidence>
<accession>A0A1I3PAI8</accession>
<dbReference type="PROSITE" id="PS50850">
    <property type="entry name" value="MFS"/>
    <property type="match status" value="1"/>
</dbReference>
<feature type="transmembrane region" description="Helical" evidence="6">
    <location>
        <begin position="353"/>
        <end position="376"/>
    </location>
</feature>
<evidence type="ECO:0000259" key="7">
    <source>
        <dbReference type="PROSITE" id="PS50850"/>
    </source>
</evidence>
<keyword evidence="5 6" id="KW-0472">Membrane</keyword>
<dbReference type="InterPro" id="IPR036259">
    <property type="entry name" value="MFS_trans_sf"/>
</dbReference>
<dbReference type="GO" id="GO:0022857">
    <property type="term" value="F:transmembrane transporter activity"/>
    <property type="evidence" value="ECO:0007669"/>
    <property type="project" value="InterPro"/>
</dbReference>
<dbReference type="PANTHER" id="PTHR11360">
    <property type="entry name" value="MONOCARBOXYLATE TRANSPORTER"/>
    <property type="match status" value="1"/>
</dbReference>
<keyword evidence="2" id="KW-0813">Transport</keyword>
<keyword evidence="4 6" id="KW-1133">Transmembrane helix</keyword>
<feature type="transmembrane region" description="Helical" evidence="6">
    <location>
        <begin position="100"/>
        <end position="122"/>
    </location>
</feature>
<feature type="domain" description="Major facilitator superfamily (MFS) profile" evidence="7">
    <location>
        <begin position="1"/>
        <end position="407"/>
    </location>
</feature>
<evidence type="ECO:0000256" key="2">
    <source>
        <dbReference type="ARBA" id="ARBA00022448"/>
    </source>
</evidence>
<keyword evidence="9" id="KW-1185">Reference proteome</keyword>
<evidence type="ECO:0000256" key="4">
    <source>
        <dbReference type="ARBA" id="ARBA00022989"/>
    </source>
</evidence>
<dbReference type="Proteomes" id="UP000199545">
    <property type="component" value="Unassembled WGS sequence"/>
</dbReference>
<dbReference type="AlphaFoldDB" id="A0A1I3PAI8"/>
<dbReference type="InterPro" id="IPR050327">
    <property type="entry name" value="Proton-linked_MCT"/>
</dbReference>
<dbReference type="PANTHER" id="PTHR11360:SF284">
    <property type="entry name" value="EG:103B4.3 PROTEIN-RELATED"/>
    <property type="match status" value="1"/>
</dbReference>
<evidence type="ECO:0000256" key="1">
    <source>
        <dbReference type="ARBA" id="ARBA00004651"/>
    </source>
</evidence>
<proteinExistence type="predicted"/>
<feature type="transmembrane region" description="Helical" evidence="6">
    <location>
        <begin position="319"/>
        <end position="341"/>
    </location>
</feature>
<evidence type="ECO:0000256" key="6">
    <source>
        <dbReference type="SAM" id="Phobius"/>
    </source>
</evidence>
<feature type="transmembrane region" description="Helical" evidence="6">
    <location>
        <begin position="45"/>
        <end position="64"/>
    </location>
</feature>
<dbReference type="STRING" id="46223.SAMN05421852_105149"/>
<protein>
    <submittedName>
        <fullName evidence="8">Sugar phosphate permease</fullName>
    </submittedName>
</protein>
<dbReference type="Pfam" id="PF07690">
    <property type="entry name" value="MFS_1"/>
    <property type="match status" value="2"/>
</dbReference>
<dbReference type="OrthoDB" id="182417at2"/>
<dbReference type="GO" id="GO:0005886">
    <property type="term" value="C:plasma membrane"/>
    <property type="evidence" value="ECO:0007669"/>
    <property type="project" value="UniProtKB-SubCell"/>
</dbReference>
<evidence type="ECO:0000313" key="9">
    <source>
        <dbReference type="Proteomes" id="UP000199545"/>
    </source>
</evidence>
<gene>
    <name evidence="8" type="ORF">SAMN05421852_105149</name>
</gene>
<feature type="transmembrane region" description="Helical" evidence="6">
    <location>
        <begin position="229"/>
        <end position="247"/>
    </location>
</feature>
<feature type="transmembrane region" description="Helical" evidence="6">
    <location>
        <begin position="259"/>
        <end position="282"/>
    </location>
</feature>
<evidence type="ECO:0000256" key="5">
    <source>
        <dbReference type="ARBA" id="ARBA00023136"/>
    </source>
</evidence>
<sequence length="419" mass="46067">MRKVHYGWWVLFFSFFSLLTVQGARLSFGAFIVPWEKSLSTGRGMISFIGTLSFIVYGLTQPLVGKLIDRWGVRQIFSYSALIAGIGIILTVTVSTPLELWLWFGILASIGFGGASSVAASIAVTNWFNEKRGLALGIITSGFGAGQFFMVPLALGIIQEKGWEAASLVLGSILAFLAFPLLLLFLRNRPSEMGLQPYGGSSDNQSDIKTNTKEKIKGSNSSFWRHRGFWCLILPYFVCGFTTTGLMDTHLVPLAHDHGFSASTTGTAVSLLALFNVIGTLASGHFADRWSNRWMLVTLYAVRAITVFFLIYIHQPYFLWLFSILFGLVDFSTVAPTTLLATRYFQSMNVGLVLGWLSFGHQVGSALGAFIPGWLFDLTGGYSLAFLTATIMLGGAVVLSFLLPHEAQKRKEEQQVVIQ</sequence>
<comment type="subcellular location">
    <subcellularLocation>
        <location evidence="1">Cell membrane</location>
        <topology evidence="1">Multi-pass membrane protein</topology>
    </subcellularLocation>
</comment>
<name>A0A1I3PAI8_9BACL</name>
<organism evidence="8 9">
    <name type="scientific">Thermoflavimicrobium dichotomicum</name>
    <dbReference type="NCBI Taxonomy" id="46223"/>
    <lineage>
        <taxon>Bacteria</taxon>
        <taxon>Bacillati</taxon>
        <taxon>Bacillota</taxon>
        <taxon>Bacilli</taxon>
        <taxon>Bacillales</taxon>
        <taxon>Thermoactinomycetaceae</taxon>
        <taxon>Thermoflavimicrobium</taxon>
    </lineage>
</organism>
<feature type="transmembrane region" description="Helical" evidence="6">
    <location>
        <begin position="294"/>
        <end position="313"/>
    </location>
</feature>
<feature type="transmembrane region" description="Helical" evidence="6">
    <location>
        <begin position="382"/>
        <end position="403"/>
    </location>
</feature>